<dbReference type="SUPFAM" id="SSF51905">
    <property type="entry name" value="FAD/NAD(P)-binding domain"/>
    <property type="match status" value="1"/>
</dbReference>
<keyword evidence="1" id="KW-1133">Transmembrane helix</keyword>
<proteinExistence type="predicted"/>
<organism evidence="2">
    <name type="scientific">hydrothermal vent metagenome</name>
    <dbReference type="NCBI Taxonomy" id="652676"/>
    <lineage>
        <taxon>unclassified sequences</taxon>
        <taxon>metagenomes</taxon>
        <taxon>ecological metagenomes</taxon>
    </lineage>
</organism>
<dbReference type="EC" id="4.2.1.53" evidence="2"/>
<name>A0A1W1E6P8_9ZZZZ</name>
<evidence type="ECO:0000313" key="2">
    <source>
        <dbReference type="EMBL" id="SFV89644.1"/>
    </source>
</evidence>
<dbReference type="NCBIfam" id="NF010584">
    <property type="entry name" value="PRK13977.1"/>
    <property type="match status" value="1"/>
</dbReference>
<protein>
    <submittedName>
        <fullName evidence="2">Oleate hydratase</fullName>
        <ecNumber evidence="2">4.2.1.53</ecNumber>
    </submittedName>
</protein>
<accession>A0A1W1E6P8</accession>
<dbReference type="InterPro" id="IPR010354">
    <property type="entry name" value="Oleate_hydratase"/>
</dbReference>
<dbReference type="GO" id="GO:0071949">
    <property type="term" value="F:FAD binding"/>
    <property type="evidence" value="ECO:0007669"/>
    <property type="project" value="InterPro"/>
</dbReference>
<sequence length="572" mass="65115">MMNNYQRIHTRKPEGIEKKRAFLIGSGIASLAAAEYLMRDGHMQGSQITIFEQDGVSGGALDGAGNPEEGFVARGGREMEAHYECLWDLFGKIPSIEEEGRTVLDEFRELNEIDPNFSKVRVIYNRGEKHRRTDLGLHEKNLNELTKLILTKEEDLGTQTVKAFFDSSFFETDMWLYWRSMFAFEPWHSVVEMKRYMQRFIHLVPGMSTMRGLVFTKYNQYDSLVLPLKKHLEAKGVNFVFNTTVTDLDIAIEDEAKTVTAIHLLKEGREETIATSEDDLVFFTNGSMTENSSLGTTDTAPVLNTSEGAVWHLWKKIAAKDAAFGKPEVFCSDIDKTKWESFTITAKGSKMRQLLEDFAERKFLPHRTATGGIITIKDSSWLMSVTVNRQPQFKNQPADTTVAWAYGLFPDKKGDFIDKKMSECSGKELLQELLYHFGIEAEQMQAYVDECIVIPAMMPYITSQFMPRIKGDRPEVIPQGSKNLAFLGQFCEIENDCVFTVEYSVRSAIMAVYGLLNLEKPVPEIYPSLYDIRVLATAVKTMKTDDEGIFKKIAEHVIKKKLEHTTFEDLVK</sequence>
<dbReference type="EMBL" id="FPIB01000001">
    <property type="protein sequence ID" value="SFV89644.1"/>
    <property type="molecule type" value="Genomic_DNA"/>
</dbReference>
<keyword evidence="1" id="KW-0472">Membrane</keyword>
<dbReference type="PANTHER" id="PTHR37417:SF3">
    <property type="entry name" value="MYOSIN-CROSSREACTIVE PROTEIN"/>
    <property type="match status" value="1"/>
</dbReference>
<dbReference type="InterPro" id="IPR036188">
    <property type="entry name" value="FAD/NAD-bd_sf"/>
</dbReference>
<dbReference type="Pfam" id="PF06100">
    <property type="entry name" value="MCRA"/>
    <property type="match status" value="1"/>
</dbReference>
<gene>
    <name evidence="2" type="ORF">MNB_SV-4-206</name>
</gene>
<dbReference type="PANTHER" id="PTHR37417">
    <property type="entry name" value="67 KDA MYOSIN-CROSS-REACTIVE ANTIGEN FAMILY PROTEIN (AFU_ORTHOLOGUE AFUA_5G09970)"/>
    <property type="match status" value="1"/>
</dbReference>
<dbReference type="GO" id="GO:0006631">
    <property type="term" value="P:fatty acid metabolic process"/>
    <property type="evidence" value="ECO:0007669"/>
    <property type="project" value="InterPro"/>
</dbReference>
<evidence type="ECO:0000256" key="1">
    <source>
        <dbReference type="SAM" id="Phobius"/>
    </source>
</evidence>
<keyword evidence="1" id="KW-0812">Transmembrane</keyword>
<dbReference type="GO" id="GO:0050151">
    <property type="term" value="F:oleate hydratase activity"/>
    <property type="evidence" value="ECO:0007669"/>
    <property type="project" value="UniProtKB-EC"/>
</dbReference>
<reference evidence="2" key="1">
    <citation type="submission" date="2016-10" db="EMBL/GenBank/DDBJ databases">
        <authorList>
            <person name="de Groot N.N."/>
        </authorList>
    </citation>
    <scope>NUCLEOTIDE SEQUENCE</scope>
</reference>
<dbReference type="AlphaFoldDB" id="A0A1W1E6P8"/>
<feature type="transmembrane region" description="Helical" evidence="1">
    <location>
        <begin position="21"/>
        <end position="38"/>
    </location>
</feature>
<keyword evidence="2" id="KW-0456">Lyase</keyword>
<dbReference type="Gene3D" id="3.50.50.60">
    <property type="entry name" value="FAD/NAD(P)-binding domain"/>
    <property type="match status" value="3"/>
</dbReference>